<sequence>MPGACRPAFKSLWKASRNLLNLAVKSAQPLPILQAGNWRISHERTPVNCPYAGHRTVFTAGNG</sequence>
<dbReference type="HOGENOM" id="CLU_2879131_0_0_6"/>
<accession>B7LR02</accession>
<organism evidence="1 2">
    <name type="scientific">Escherichia fergusonii (strain ATCC 35469 / DSM 13698 / CCUG 18766 / IAM 14443 / JCM 21226 / LMG 7866 / NBRC 102419 / NCTC 12128 / CDC 0568-73)</name>
    <dbReference type="NCBI Taxonomy" id="585054"/>
    <lineage>
        <taxon>Bacteria</taxon>
        <taxon>Pseudomonadati</taxon>
        <taxon>Pseudomonadota</taxon>
        <taxon>Gammaproteobacteria</taxon>
        <taxon>Enterobacterales</taxon>
        <taxon>Enterobacteriaceae</taxon>
        <taxon>Escherichia</taxon>
    </lineage>
</organism>
<dbReference type="KEGG" id="efe:EFER_3112"/>
<name>B7LR02_ESCF3</name>
<reference evidence="2" key="1">
    <citation type="journal article" date="2009" name="PLoS Genet.">
        <title>Organised genome dynamics in the Escherichia coli species results in highly diverse adaptive paths.</title>
        <authorList>
            <person name="Touchon M."/>
            <person name="Hoede C."/>
            <person name="Tenaillon O."/>
            <person name="Barbe V."/>
            <person name="Baeriswyl S."/>
            <person name="Bidet P."/>
            <person name="Bingen E."/>
            <person name="Bonacorsi S."/>
            <person name="Bouchier C."/>
            <person name="Bouvet O."/>
            <person name="Calteau A."/>
            <person name="Chiapello H."/>
            <person name="Clermont O."/>
            <person name="Cruveiller S."/>
            <person name="Danchin A."/>
            <person name="Diard M."/>
            <person name="Dossat C."/>
            <person name="Karoui M.E."/>
            <person name="Frapy E."/>
            <person name="Garry L."/>
            <person name="Ghigo J.M."/>
            <person name="Gilles A.M."/>
            <person name="Johnson J."/>
            <person name="Le Bouguenec C."/>
            <person name="Lescat M."/>
            <person name="Mangenot S."/>
            <person name="Martinez-Jehanne V."/>
            <person name="Matic I."/>
            <person name="Nassif X."/>
            <person name="Oztas S."/>
            <person name="Petit M.A."/>
            <person name="Pichon C."/>
            <person name="Rouy Z."/>
            <person name="Ruf C.S."/>
            <person name="Schneider D."/>
            <person name="Tourret J."/>
            <person name="Vacherie B."/>
            <person name="Vallenet D."/>
            <person name="Medigue C."/>
            <person name="Rocha E.P.C."/>
            <person name="Denamur E."/>
        </authorList>
    </citation>
    <scope>NUCLEOTIDE SEQUENCE [LARGE SCALE GENOMIC DNA]</scope>
    <source>
        <strain evidence="2">ATCC 35469 / DSM 13698 / BCRC 15582 / CCUG 18766 / IAM 14443 / JCM 21226 / LMG 7866 / NBRC 102419 / NCTC 12128 / CDC 0568-73</strain>
    </source>
</reference>
<dbReference type="AlphaFoldDB" id="B7LR02"/>
<evidence type="ECO:0000313" key="2">
    <source>
        <dbReference type="Proteomes" id="UP000000745"/>
    </source>
</evidence>
<evidence type="ECO:0000313" key="1">
    <source>
        <dbReference type="EMBL" id="CAQ90605.1"/>
    </source>
</evidence>
<gene>
    <name evidence="1" type="ordered locus">EFER_3112</name>
</gene>
<protein>
    <submittedName>
        <fullName evidence="1">Uncharacterized protein</fullName>
    </submittedName>
</protein>
<dbReference type="Proteomes" id="UP000000745">
    <property type="component" value="Chromosome"/>
</dbReference>
<proteinExistence type="predicted"/>
<dbReference type="EMBL" id="CU928158">
    <property type="protein sequence ID" value="CAQ90605.1"/>
    <property type="molecule type" value="Genomic_DNA"/>
</dbReference>
<keyword evidence="2" id="KW-1185">Reference proteome</keyword>